<feature type="region of interest" description="Disordered" evidence="1">
    <location>
        <begin position="109"/>
        <end position="131"/>
    </location>
</feature>
<keyword evidence="3" id="KW-1185">Reference proteome</keyword>
<dbReference type="OrthoDB" id="3264586at2759"/>
<evidence type="ECO:0000313" key="3">
    <source>
        <dbReference type="Proteomes" id="UP000521943"/>
    </source>
</evidence>
<reference evidence="2 3" key="1">
    <citation type="submission" date="2020-07" db="EMBL/GenBank/DDBJ databases">
        <title>Comparative genomics of pyrophilous fungi reveals a link between fire events and developmental genes.</title>
        <authorList>
            <consortium name="DOE Joint Genome Institute"/>
            <person name="Steindorff A.S."/>
            <person name="Carver A."/>
            <person name="Calhoun S."/>
            <person name="Stillman K."/>
            <person name="Liu H."/>
            <person name="Lipzen A."/>
            <person name="Pangilinan J."/>
            <person name="Labutti K."/>
            <person name="Bruns T.D."/>
            <person name="Grigoriev I.V."/>
        </authorList>
    </citation>
    <scope>NUCLEOTIDE SEQUENCE [LARGE SCALE GENOMIC DNA]</scope>
    <source>
        <strain evidence="2 3">CBS 144469</strain>
    </source>
</reference>
<evidence type="ECO:0000313" key="2">
    <source>
        <dbReference type="EMBL" id="KAF6763883.1"/>
    </source>
</evidence>
<proteinExistence type="predicted"/>
<dbReference type="EMBL" id="JACGCI010000005">
    <property type="protein sequence ID" value="KAF6763883.1"/>
    <property type="molecule type" value="Genomic_DNA"/>
</dbReference>
<dbReference type="AlphaFoldDB" id="A0A8H6IGE7"/>
<gene>
    <name evidence="2" type="ORF">DFP72DRAFT_1040583</name>
</gene>
<dbReference type="Proteomes" id="UP000521943">
    <property type="component" value="Unassembled WGS sequence"/>
</dbReference>
<sequence length="158" mass="17543">MSKAVGKRAVAQKKADTITVKGSRDVVYAEARKQGDALAKQGVVFLEEAKGRLQALKEQEVAFDRHLAAYEPILEAQENAFEALIALYPGMIEDLGKRRAEILDAASRRHQAGRPRRVASTTQASLQARKRVEETVRKANDAADAEVLIKNFKRLARF</sequence>
<organism evidence="2 3">
    <name type="scientific">Ephemerocybe angulata</name>
    <dbReference type="NCBI Taxonomy" id="980116"/>
    <lineage>
        <taxon>Eukaryota</taxon>
        <taxon>Fungi</taxon>
        <taxon>Dikarya</taxon>
        <taxon>Basidiomycota</taxon>
        <taxon>Agaricomycotina</taxon>
        <taxon>Agaricomycetes</taxon>
        <taxon>Agaricomycetidae</taxon>
        <taxon>Agaricales</taxon>
        <taxon>Agaricineae</taxon>
        <taxon>Psathyrellaceae</taxon>
        <taxon>Ephemerocybe</taxon>
    </lineage>
</organism>
<name>A0A8H6IGE7_9AGAR</name>
<evidence type="ECO:0000256" key="1">
    <source>
        <dbReference type="SAM" id="MobiDB-lite"/>
    </source>
</evidence>
<comment type="caution">
    <text evidence="2">The sequence shown here is derived from an EMBL/GenBank/DDBJ whole genome shotgun (WGS) entry which is preliminary data.</text>
</comment>
<accession>A0A8H6IGE7</accession>
<protein>
    <submittedName>
        <fullName evidence="2">Uncharacterized protein</fullName>
    </submittedName>
</protein>